<reference evidence="1" key="1">
    <citation type="submission" date="2023-01" db="EMBL/GenBank/DDBJ databases">
        <authorList>
            <person name="Bringhurst R.M."/>
            <person name="Homer T.E."/>
        </authorList>
    </citation>
    <scope>NUCLEOTIDE SEQUENCE</scope>
</reference>
<sequence>MDHRTSIAQALVDRISTQMDGSQPDEYFNNLYGNVSRQTYKFEEIREFPYVAIHIGTETGNYLPSAQQWVYLELPILVYDKETTDIQEQLEKLIADIKTVIDTGGNLEYTVSKPNGSTFKCEAADMQITSVSTDEGLLAPYGLAEINVTVRYMPPRRALRR</sequence>
<organism evidence="1 2">
    <name type="scientific">Salmonella phage GSW6</name>
    <dbReference type="NCBI Taxonomy" id="3025422"/>
    <lineage>
        <taxon>Viruses</taxon>
        <taxon>Duplodnaviria</taxon>
        <taxon>Heunggongvirae</taxon>
        <taxon>Uroviricota</taxon>
        <taxon>Caudoviricetes</taxon>
        <taxon>Demerecviridae</taxon>
        <taxon>Markadamsvirinae</taxon>
        <taxon>Epseptimavirus</taxon>
        <taxon>Epseptimavirus GSW6</taxon>
    </lineage>
</organism>
<name>A0AAE9YFD1_9CAUD</name>
<dbReference type="EMBL" id="OQ362005">
    <property type="protein sequence ID" value="WCX68673.1"/>
    <property type="molecule type" value="Genomic_DNA"/>
</dbReference>
<evidence type="ECO:0000313" key="2">
    <source>
        <dbReference type="Proteomes" id="UP001217333"/>
    </source>
</evidence>
<evidence type="ECO:0000313" key="1">
    <source>
        <dbReference type="EMBL" id="WCX68673.1"/>
    </source>
</evidence>
<dbReference type="Proteomes" id="UP001217333">
    <property type="component" value="Segment"/>
</dbReference>
<keyword evidence="2" id="KW-1185">Reference proteome</keyword>
<dbReference type="RefSeq" id="YP_012772420.1">
    <property type="nucleotide sequence ID" value="NC_111398.1"/>
</dbReference>
<proteinExistence type="predicted"/>
<accession>A0AAE9YFD1</accession>
<protein>
    <submittedName>
        <fullName evidence="1">Tail terminator</fullName>
    </submittedName>
</protein>
<dbReference type="Pfam" id="PF23818">
    <property type="entry name" value="Phage_tail_terminator_7"/>
    <property type="match status" value="1"/>
</dbReference>
<dbReference type="InterPro" id="IPR056418">
    <property type="entry name" value="Phage_tail_terminator_p142"/>
</dbReference>